<keyword evidence="5" id="KW-1015">Disulfide bond</keyword>
<dbReference type="InterPro" id="IPR005746">
    <property type="entry name" value="Thioredoxin"/>
</dbReference>
<dbReference type="SUPFAM" id="SSF52833">
    <property type="entry name" value="Thioredoxin-like"/>
    <property type="match status" value="1"/>
</dbReference>
<dbReference type="Gene3D" id="3.40.30.10">
    <property type="entry name" value="Glutaredoxin"/>
    <property type="match status" value="1"/>
</dbReference>
<keyword evidence="10" id="KW-1185">Reference proteome</keyword>
<dbReference type="InterPro" id="IPR036249">
    <property type="entry name" value="Thioredoxin-like_sf"/>
</dbReference>
<dbReference type="InterPro" id="IPR049299">
    <property type="entry name" value="Thio2_N"/>
</dbReference>
<evidence type="ECO:0000256" key="5">
    <source>
        <dbReference type="ARBA" id="ARBA00023157"/>
    </source>
</evidence>
<sequence>MHIVCPHCGAVNAVLQERLGQHPKCGKCHQPLFADHPVELQGAAFQRYIERNDLPVLVDFWAPWCGPCRMMAPAFAQAAQQMQGRCLFAKLNTEADGQTGARYQIRSIPTMVLFRGGREVARQSGAMGAADIQRWLAGQGL</sequence>
<evidence type="ECO:0000313" key="10">
    <source>
        <dbReference type="Proteomes" id="UP001197378"/>
    </source>
</evidence>
<dbReference type="EMBL" id="JAAXYO010000039">
    <property type="protein sequence ID" value="MBU2787447.1"/>
    <property type="molecule type" value="Genomic_DNA"/>
</dbReference>
<dbReference type="InterPro" id="IPR013766">
    <property type="entry name" value="Thioredoxin_domain"/>
</dbReference>
<evidence type="ECO:0000256" key="6">
    <source>
        <dbReference type="ARBA" id="ARBA00023284"/>
    </source>
</evidence>
<dbReference type="GO" id="GO:0015035">
    <property type="term" value="F:protein-disulfide reductase activity"/>
    <property type="evidence" value="ECO:0007669"/>
    <property type="project" value="UniProtKB-UniRule"/>
</dbReference>
<dbReference type="PANTHER" id="PTHR45663">
    <property type="entry name" value="GEO12009P1"/>
    <property type="match status" value="1"/>
</dbReference>
<reference evidence="9" key="1">
    <citation type="journal article" date="2021" name="ISME J.">
        <title>Genomic evolution of the class Acidithiobacillia: deep-branching Proteobacteria living in extreme acidic conditions.</title>
        <authorList>
            <person name="Moya-Beltran A."/>
            <person name="Beard S."/>
            <person name="Rojas-Villalobos C."/>
            <person name="Issotta F."/>
            <person name="Gallardo Y."/>
            <person name="Ulloa R."/>
            <person name="Giaveno A."/>
            <person name="Degli Esposti M."/>
            <person name="Johnson D.B."/>
            <person name="Quatrini R."/>
        </authorList>
    </citation>
    <scope>NUCLEOTIDE SEQUENCE</scope>
    <source>
        <strain evidence="9">VAN18-1</strain>
    </source>
</reference>
<dbReference type="PRINTS" id="PR00421">
    <property type="entry name" value="THIOREDOXIN"/>
</dbReference>
<dbReference type="GO" id="GO:0045454">
    <property type="term" value="P:cell redox homeostasis"/>
    <property type="evidence" value="ECO:0007669"/>
    <property type="project" value="TreeGrafter"/>
</dbReference>
<dbReference type="GO" id="GO:0005829">
    <property type="term" value="C:cytosol"/>
    <property type="evidence" value="ECO:0007669"/>
    <property type="project" value="TreeGrafter"/>
</dbReference>
<name>A0AAE3CJ61_9PROT</name>
<dbReference type="InterPro" id="IPR017937">
    <property type="entry name" value="Thioredoxin_CS"/>
</dbReference>
<dbReference type="PANTHER" id="PTHR45663:SF11">
    <property type="entry name" value="GEO12009P1"/>
    <property type="match status" value="1"/>
</dbReference>
<evidence type="ECO:0000256" key="1">
    <source>
        <dbReference type="ARBA" id="ARBA00008987"/>
    </source>
</evidence>
<evidence type="ECO:0000256" key="4">
    <source>
        <dbReference type="ARBA" id="ARBA00022982"/>
    </source>
</evidence>
<feature type="domain" description="Thioredoxin" evidence="8">
    <location>
        <begin position="29"/>
        <end position="141"/>
    </location>
</feature>
<dbReference type="RefSeq" id="WP_215872014.1">
    <property type="nucleotide sequence ID" value="NZ_JAAXYO010000039.1"/>
</dbReference>
<dbReference type="Proteomes" id="UP001197378">
    <property type="component" value="Unassembled WGS sequence"/>
</dbReference>
<evidence type="ECO:0000259" key="8">
    <source>
        <dbReference type="PROSITE" id="PS51352"/>
    </source>
</evidence>
<evidence type="ECO:0000256" key="7">
    <source>
        <dbReference type="NCBIfam" id="TIGR01068"/>
    </source>
</evidence>
<proteinExistence type="inferred from homology"/>
<dbReference type="PROSITE" id="PS00194">
    <property type="entry name" value="THIOREDOXIN_1"/>
    <property type="match status" value="1"/>
</dbReference>
<dbReference type="AlphaFoldDB" id="A0AAE3CJ61"/>
<keyword evidence="2" id="KW-0813">Transport</keyword>
<evidence type="ECO:0000256" key="3">
    <source>
        <dbReference type="ARBA" id="ARBA00022723"/>
    </source>
</evidence>
<organism evidence="9 10">
    <name type="scientific">Igneacidithiobacillus copahuensis</name>
    <dbReference type="NCBI Taxonomy" id="2724909"/>
    <lineage>
        <taxon>Bacteria</taxon>
        <taxon>Pseudomonadati</taxon>
        <taxon>Pseudomonadota</taxon>
        <taxon>Acidithiobacillia</taxon>
        <taxon>Acidithiobacillales</taxon>
        <taxon>Acidithiobacillaceae</taxon>
        <taxon>Igneacidithiobacillus</taxon>
    </lineage>
</organism>
<dbReference type="Gene3D" id="2.30.30.380">
    <property type="entry name" value="Zn-finger domain of Sec23/24"/>
    <property type="match status" value="1"/>
</dbReference>
<keyword evidence="4" id="KW-0249">Electron transport</keyword>
<evidence type="ECO:0000256" key="2">
    <source>
        <dbReference type="ARBA" id="ARBA00022448"/>
    </source>
</evidence>
<comment type="caution">
    <text evidence="9">The sequence shown here is derived from an EMBL/GenBank/DDBJ whole genome shotgun (WGS) entry which is preliminary data.</text>
</comment>
<comment type="similarity">
    <text evidence="1">Belongs to the thioredoxin family.</text>
</comment>
<dbReference type="CDD" id="cd02947">
    <property type="entry name" value="TRX_family"/>
    <property type="match status" value="1"/>
</dbReference>
<dbReference type="PROSITE" id="PS51352">
    <property type="entry name" value="THIOREDOXIN_2"/>
    <property type="match status" value="1"/>
</dbReference>
<dbReference type="GO" id="GO:0046872">
    <property type="term" value="F:metal ion binding"/>
    <property type="evidence" value="ECO:0007669"/>
    <property type="project" value="UniProtKB-KW"/>
</dbReference>
<evidence type="ECO:0000313" key="9">
    <source>
        <dbReference type="EMBL" id="MBU2787447.1"/>
    </source>
</evidence>
<keyword evidence="3" id="KW-0479">Metal-binding</keyword>
<dbReference type="Pfam" id="PF00085">
    <property type="entry name" value="Thioredoxin"/>
    <property type="match status" value="1"/>
</dbReference>
<accession>A0AAE3CJ61</accession>
<protein>
    <recommendedName>
        <fullName evidence="7">Thioredoxin</fullName>
    </recommendedName>
</protein>
<dbReference type="NCBIfam" id="TIGR01068">
    <property type="entry name" value="thioredoxin"/>
    <property type="match status" value="1"/>
</dbReference>
<dbReference type="FunFam" id="3.40.30.10:FF:000001">
    <property type="entry name" value="Thioredoxin"/>
    <property type="match status" value="1"/>
</dbReference>
<gene>
    <name evidence="9" type="primary">trxC</name>
    <name evidence="9" type="ORF">HFQ13_04335</name>
</gene>
<dbReference type="NCBIfam" id="NF008229">
    <property type="entry name" value="PRK10996.1"/>
    <property type="match status" value="1"/>
</dbReference>
<dbReference type="Pfam" id="PF21352">
    <property type="entry name" value="Zn_ribbon_Thio2"/>
    <property type="match status" value="1"/>
</dbReference>
<keyword evidence="6" id="KW-0676">Redox-active center</keyword>